<gene>
    <name evidence="4" type="ORF">AHMF7605_18485</name>
</gene>
<feature type="domain" description="Response regulatory" evidence="2">
    <location>
        <begin position="2"/>
        <end position="115"/>
    </location>
</feature>
<keyword evidence="1" id="KW-0597">Phosphoprotein</keyword>
<dbReference type="OrthoDB" id="646623at2"/>
<dbReference type="Proteomes" id="UP000240357">
    <property type="component" value="Unassembled WGS sequence"/>
</dbReference>
<dbReference type="SMART" id="SM00448">
    <property type="entry name" value="REC"/>
    <property type="match status" value="1"/>
</dbReference>
<sequence length="255" mass="29663">MKALIIEDEPLVAKELNTKIQAITRDIDVMEVLPSLKTAKRWFMENAEPDLIFMDIQLSDGVSFELFDIYKLSCPVIFTTAYDEFALRAFKVNCIDYLVKPIDEEELKKAIEKCQGIIQNKISTTFDIQQLIKSLKDGNAASAYKEKFIVNVRNTWIPVNTSEIACFMRDYLNYLFTFSGEKYILDFATLDEVEKLLDPNKFYRANRQYIIHIDSIKSVQPHENFKLTATLKSPLKFEVDISREKAPAFKKWLDR</sequence>
<dbReference type="InterPro" id="IPR007492">
    <property type="entry name" value="LytTR_DNA-bd_dom"/>
</dbReference>
<name>A0A2T2YIM0_9BACT</name>
<keyword evidence="5" id="KW-1185">Reference proteome</keyword>
<evidence type="ECO:0000259" key="2">
    <source>
        <dbReference type="PROSITE" id="PS50110"/>
    </source>
</evidence>
<dbReference type="EMBL" id="PYFT01000001">
    <property type="protein sequence ID" value="PSR55352.1"/>
    <property type="molecule type" value="Genomic_DNA"/>
</dbReference>
<dbReference type="Pfam" id="PF04397">
    <property type="entry name" value="LytTR"/>
    <property type="match status" value="1"/>
</dbReference>
<dbReference type="InterPro" id="IPR046947">
    <property type="entry name" value="LytR-like"/>
</dbReference>
<dbReference type="Pfam" id="PF00072">
    <property type="entry name" value="Response_reg"/>
    <property type="match status" value="1"/>
</dbReference>
<evidence type="ECO:0000256" key="1">
    <source>
        <dbReference type="PROSITE-ProRule" id="PRU00169"/>
    </source>
</evidence>
<organism evidence="4 5">
    <name type="scientific">Adhaeribacter arboris</name>
    <dbReference type="NCBI Taxonomy" id="2072846"/>
    <lineage>
        <taxon>Bacteria</taxon>
        <taxon>Pseudomonadati</taxon>
        <taxon>Bacteroidota</taxon>
        <taxon>Cytophagia</taxon>
        <taxon>Cytophagales</taxon>
        <taxon>Hymenobacteraceae</taxon>
        <taxon>Adhaeribacter</taxon>
    </lineage>
</organism>
<evidence type="ECO:0000313" key="5">
    <source>
        <dbReference type="Proteomes" id="UP000240357"/>
    </source>
</evidence>
<feature type="domain" description="HTH LytTR-type" evidence="3">
    <location>
        <begin position="174"/>
        <end position="255"/>
    </location>
</feature>
<protein>
    <submittedName>
        <fullName evidence="4">DNA-binding response regulator</fullName>
    </submittedName>
</protein>
<dbReference type="PANTHER" id="PTHR37299:SF1">
    <property type="entry name" value="STAGE 0 SPORULATION PROTEIN A HOMOLOG"/>
    <property type="match status" value="1"/>
</dbReference>
<dbReference type="PANTHER" id="PTHR37299">
    <property type="entry name" value="TRANSCRIPTIONAL REGULATOR-RELATED"/>
    <property type="match status" value="1"/>
</dbReference>
<dbReference type="RefSeq" id="WP_106931531.1">
    <property type="nucleotide sequence ID" value="NZ_PYFT01000001.1"/>
</dbReference>
<dbReference type="GO" id="GO:0003677">
    <property type="term" value="F:DNA binding"/>
    <property type="evidence" value="ECO:0007669"/>
    <property type="project" value="UniProtKB-KW"/>
</dbReference>
<dbReference type="PROSITE" id="PS50930">
    <property type="entry name" value="HTH_LYTTR"/>
    <property type="match status" value="1"/>
</dbReference>
<reference evidence="4 5" key="1">
    <citation type="submission" date="2018-03" db="EMBL/GenBank/DDBJ databases">
        <title>Adhaeribacter sp. HMF7605 Genome sequencing and assembly.</title>
        <authorList>
            <person name="Kang H."/>
            <person name="Kang J."/>
            <person name="Cha I."/>
            <person name="Kim H."/>
            <person name="Joh K."/>
        </authorList>
    </citation>
    <scope>NUCLEOTIDE SEQUENCE [LARGE SCALE GENOMIC DNA]</scope>
    <source>
        <strain evidence="4 5">HMF7605</strain>
    </source>
</reference>
<dbReference type="Gene3D" id="2.40.50.1020">
    <property type="entry name" value="LytTr DNA-binding domain"/>
    <property type="match status" value="1"/>
</dbReference>
<dbReference type="InterPro" id="IPR001789">
    <property type="entry name" value="Sig_transdc_resp-reg_receiver"/>
</dbReference>
<comment type="caution">
    <text evidence="4">The sequence shown here is derived from an EMBL/GenBank/DDBJ whole genome shotgun (WGS) entry which is preliminary data.</text>
</comment>
<proteinExistence type="predicted"/>
<dbReference type="AlphaFoldDB" id="A0A2T2YIM0"/>
<dbReference type="SUPFAM" id="SSF52172">
    <property type="entry name" value="CheY-like"/>
    <property type="match status" value="1"/>
</dbReference>
<dbReference type="Gene3D" id="3.40.50.2300">
    <property type="match status" value="1"/>
</dbReference>
<accession>A0A2T2YIM0</accession>
<dbReference type="SMART" id="SM00850">
    <property type="entry name" value="LytTR"/>
    <property type="match status" value="1"/>
</dbReference>
<feature type="modified residue" description="4-aspartylphosphate" evidence="1">
    <location>
        <position position="55"/>
    </location>
</feature>
<dbReference type="GO" id="GO:0000156">
    <property type="term" value="F:phosphorelay response regulator activity"/>
    <property type="evidence" value="ECO:0007669"/>
    <property type="project" value="InterPro"/>
</dbReference>
<keyword evidence="4" id="KW-0238">DNA-binding</keyword>
<dbReference type="InterPro" id="IPR011006">
    <property type="entry name" value="CheY-like_superfamily"/>
</dbReference>
<evidence type="ECO:0000259" key="3">
    <source>
        <dbReference type="PROSITE" id="PS50930"/>
    </source>
</evidence>
<evidence type="ECO:0000313" key="4">
    <source>
        <dbReference type="EMBL" id="PSR55352.1"/>
    </source>
</evidence>
<dbReference type="PROSITE" id="PS50110">
    <property type="entry name" value="RESPONSE_REGULATORY"/>
    <property type="match status" value="1"/>
</dbReference>